<sequence length="274" mass="28536">MVSRKEAAEAFTAAAKALDVRGKELGDLCFALSKLSVEELEVFPIDGDNEAIVEFMRSVKDAGAAGGTDVMATIRARACYSSKYAAHLVVEPPNYPPYKEAATVVGLHHVATFAHGRHGEWTLGQQMQIAVHCPDADRRVLVDSTVVHINPIQDVAILEVQCKLVPPVLDCGVSAGDKYYIHGQSTQAQADATSISHGMVAATELDAHSHIRGDIVAGAGDSGGGCFSVDTGKLVAMVVGSDTRTNKAILVPSAVICSILSDLSATLGAAGAAT</sequence>
<dbReference type="Gene3D" id="2.40.10.10">
    <property type="entry name" value="Trypsin-like serine proteases"/>
    <property type="match status" value="2"/>
</dbReference>
<dbReference type="SUPFAM" id="SSF50494">
    <property type="entry name" value="Trypsin-like serine proteases"/>
    <property type="match status" value="1"/>
</dbReference>
<evidence type="ECO:0000313" key="2">
    <source>
        <dbReference type="Proteomes" id="UP000001058"/>
    </source>
</evidence>
<dbReference type="InterPro" id="IPR009003">
    <property type="entry name" value="Peptidase_S1_PA"/>
</dbReference>
<reference evidence="1 2" key="1">
    <citation type="journal article" date="2010" name="Science">
        <title>Genomic analysis of organismal complexity in the multicellular green alga Volvox carteri.</title>
        <authorList>
            <person name="Prochnik S.E."/>
            <person name="Umen J."/>
            <person name="Nedelcu A.M."/>
            <person name="Hallmann A."/>
            <person name="Miller S.M."/>
            <person name="Nishii I."/>
            <person name="Ferris P."/>
            <person name="Kuo A."/>
            <person name="Mitros T."/>
            <person name="Fritz-Laylin L.K."/>
            <person name="Hellsten U."/>
            <person name="Chapman J."/>
            <person name="Simakov O."/>
            <person name="Rensing S.A."/>
            <person name="Terry A."/>
            <person name="Pangilinan J."/>
            <person name="Kapitonov V."/>
            <person name="Jurka J."/>
            <person name="Salamov A."/>
            <person name="Shapiro H."/>
            <person name="Schmutz J."/>
            <person name="Grimwood J."/>
            <person name="Lindquist E."/>
            <person name="Lucas S."/>
            <person name="Grigoriev I.V."/>
            <person name="Schmitt R."/>
            <person name="Kirk D."/>
            <person name="Rokhsar D.S."/>
        </authorList>
    </citation>
    <scope>NUCLEOTIDE SEQUENCE [LARGE SCALE GENOMIC DNA]</scope>
    <source>
        <strain evidence="2">f. Nagariensis / Eve</strain>
    </source>
</reference>
<evidence type="ECO:0000313" key="1">
    <source>
        <dbReference type="EMBL" id="EFJ41653.1"/>
    </source>
</evidence>
<dbReference type="EMBL" id="GL378392">
    <property type="protein sequence ID" value="EFJ41653.1"/>
    <property type="molecule type" value="Genomic_DNA"/>
</dbReference>
<dbReference type="InterPro" id="IPR043504">
    <property type="entry name" value="Peptidase_S1_PA_chymotrypsin"/>
</dbReference>
<evidence type="ECO:0008006" key="3">
    <source>
        <dbReference type="Google" id="ProtNLM"/>
    </source>
</evidence>
<gene>
    <name evidence="1" type="ORF">VOLCADRAFT_107612</name>
</gene>
<protein>
    <recommendedName>
        <fullName evidence="3">Peptidase S1 domain-containing protein</fullName>
    </recommendedName>
</protein>
<dbReference type="AlphaFoldDB" id="D8UF44"/>
<dbReference type="Proteomes" id="UP000001058">
    <property type="component" value="Unassembled WGS sequence"/>
</dbReference>
<dbReference type="OrthoDB" id="542443at2759"/>
<keyword evidence="2" id="KW-1185">Reference proteome</keyword>
<dbReference type="RefSeq" id="XP_002957309.1">
    <property type="nucleotide sequence ID" value="XM_002957263.1"/>
</dbReference>
<dbReference type="InParanoid" id="D8UF44"/>
<dbReference type="Pfam" id="PF13365">
    <property type="entry name" value="Trypsin_2"/>
    <property type="match status" value="1"/>
</dbReference>
<accession>D8UF44</accession>
<dbReference type="GeneID" id="9626722"/>
<name>D8UF44_VOLCA</name>
<proteinExistence type="predicted"/>
<dbReference type="KEGG" id="vcn:VOLCADRAFT_107612"/>
<organism evidence="2">
    <name type="scientific">Volvox carteri f. nagariensis</name>
    <dbReference type="NCBI Taxonomy" id="3068"/>
    <lineage>
        <taxon>Eukaryota</taxon>
        <taxon>Viridiplantae</taxon>
        <taxon>Chlorophyta</taxon>
        <taxon>core chlorophytes</taxon>
        <taxon>Chlorophyceae</taxon>
        <taxon>CS clade</taxon>
        <taxon>Chlamydomonadales</taxon>
        <taxon>Volvocaceae</taxon>
        <taxon>Volvox</taxon>
    </lineage>
</organism>